<dbReference type="InterPro" id="IPR036291">
    <property type="entry name" value="NAD(P)-bd_dom_sf"/>
</dbReference>
<name>A0A0F9MIR5_9ZZZZ</name>
<feature type="domain" description="Polysaccharide biosynthesis protein CapD-like" evidence="2">
    <location>
        <begin position="3"/>
        <end position="270"/>
    </location>
</feature>
<reference evidence="3" key="1">
    <citation type="journal article" date="2015" name="Nature">
        <title>Complex archaea that bridge the gap between prokaryotes and eukaryotes.</title>
        <authorList>
            <person name="Spang A."/>
            <person name="Saw J.H."/>
            <person name="Jorgensen S.L."/>
            <person name="Zaremba-Niedzwiedzka K."/>
            <person name="Martijn J."/>
            <person name="Lind A.E."/>
            <person name="van Eijk R."/>
            <person name="Schleper C."/>
            <person name="Guy L."/>
            <person name="Ettema T.J."/>
        </authorList>
    </citation>
    <scope>NUCLEOTIDE SEQUENCE</scope>
</reference>
<accession>A0A0F9MIR5</accession>
<dbReference type="EMBL" id="LAZR01008778">
    <property type="protein sequence ID" value="KKM76615.1"/>
    <property type="molecule type" value="Genomic_DNA"/>
</dbReference>
<dbReference type="PANTHER" id="PTHR43318">
    <property type="entry name" value="UDP-N-ACETYLGLUCOSAMINE 4,6-DEHYDRATASE"/>
    <property type="match status" value="1"/>
</dbReference>
<dbReference type="InterPro" id="IPR051203">
    <property type="entry name" value="Polysaccharide_Synthase-Rel"/>
</dbReference>
<dbReference type="PANTHER" id="PTHR43318:SF2">
    <property type="entry name" value="UDP-N-ACETYLGLUCOSAMINE 4,6-DEHYDRATASE (INVERTING)"/>
    <property type="match status" value="1"/>
</dbReference>
<evidence type="ECO:0000256" key="1">
    <source>
        <dbReference type="ARBA" id="ARBA00007430"/>
    </source>
</evidence>
<dbReference type="Gene3D" id="3.40.50.720">
    <property type="entry name" value="NAD(P)-binding Rossmann-like Domain"/>
    <property type="match status" value="1"/>
</dbReference>
<evidence type="ECO:0000259" key="2">
    <source>
        <dbReference type="Pfam" id="PF02719"/>
    </source>
</evidence>
<dbReference type="Pfam" id="PF02719">
    <property type="entry name" value="Polysacc_synt_2"/>
    <property type="match status" value="1"/>
</dbReference>
<protein>
    <recommendedName>
        <fullName evidence="2">Polysaccharide biosynthesis protein CapD-like domain-containing protein</fullName>
    </recommendedName>
</protein>
<dbReference type="AlphaFoldDB" id="A0A0F9MIR5"/>
<comment type="caution">
    <text evidence="3">The sequence shown here is derived from an EMBL/GenBank/DDBJ whole genome shotgun (WGS) entry which is preliminary data.</text>
</comment>
<evidence type="ECO:0000313" key="3">
    <source>
        <dbReference type="EMBL" id="KKM76615.1"/>
    </source>
</evidence>
<proteinExistence type="inferred from homology"/>
<organism evidence="3">
    <name type="scientific">marine sediment metagenome</name>
    <dbReference type="NCBI Taxonomy" id="412755"/>
    <lineage>
        <taxon>unclassified sequences</taxon>
        <taxon>metagenomes</taxon>
        <taxon>ecological metagenomes</taxon>
    </lineage>
</organism>
<comment type="similarity">
    <text evidence="1">Belongs to the polysaccharide synthase family.</text>
</comment>
<sequence length="314" mass="34886">MRVLITGGAGFLGRGILRRIHQPGAKQLDWQATIYSRDESKQEECTRRYPGARYIIGDIKDTDRMTVAMMGHDAVIHAAALKRIPEAELNATECINVNVLGSFNVVKAARAAGISRVVGISSDKAVQPVNIYGCTKMTMERLFADTSYFEDPTSFCCVRYGNVIGSTGSVIPMFQRQYEETGKVKITNPLMTRFWMSIDEAIDLIQLALEEAKPGAVVIPTVQAMTILDVARAATKDDVEVELIGERPGEKLHELLMHHEESVRTMMHTQPIWYELLPPGHRIGEEPFSLASHSPNVTMTINTMRVLIADAQEV</sequence>
<gene>
    <name evidence="3" type="ORF">LCGC14_1378370</name>
</gene>
<dbReference type="InterPro" id="IPR003869">
    <property type="entry name" value="Polysac_CapD-like"/>
</dbReference>
<dbReference type="SUPFAM" id="SSF51735">
    <property type="entry name" value="NAD(P)-binding Rossmann-fold domains"/>
    <property type="match status" value="1"/>
</dbReference>